<keyword evidence="5 6" id="KW-0349">Heme</keyword>
<evidence type="ECO:0008006" key="10">
    <source>
        <dbReference type="Google" id="ProtNLM"/>
    </source>
</evidence>
<dbReference type="PROSITE" id="PS00086">
    <property type="entry name" value="CYTOCHROME_P450"/>
    <property type="match status" value="1"/>
</dbReference>
<comment type="caution">
    <text evidence="8">The sequence shown here is derived from an EMBL/GenBank/DDBJ whole genome shotgun (WGS) entry which is preliminary data.</text>
</comment>
<dbReference type="GO" id="GO:0004497">
    <property type="term" value="F:monooxygenase activity"/>
    <property type="evidence" value="ECO:0007669"/>
    <property type="project" value="UniProtKB-KW"/>
</dbReference>
<dbReference type="InterPro" id="IPR017972">
    <property type="entry name" value="Cyt_P450_CS"/>
</dbReference>
<dbReference type="InterPro" id="IPR001128">
    <property type="entry name" value="Cyt_P450"/>
</dbReference>
<organism evidence="8 9">
    <name type="scientific">Rhizopus oryzae</name>
    <name type="common">Mucormycosis agent</name>
    <name type="synonym">Rhizopus arrhizus var. delemar</name>
    <dbReference type="NCBI Taxonomy" id="64495"/>
    <lineage>
        <taxon>Eukaryota</taxon>
        <taxon>Fungi</taxon>
        <taxon>Fungi incertae sedis</taxon>
        <taxon>Mucoromycota</taxon>
        <taxon>Mucoromycotina</taxon>
        <taxon>Mucoromycetes</taxon>
        <taxon>Mucorales</taxon>
        <taxon>Mucorineae</taxon>
        <taxon>Rhizopodaceae</taxon>
        <taxon>Rhizopus</taxon>
    </lineage>
</organism>
<evidence type="ECO:0000313" key="9">
    <source>
        <dbReference type="Proteomes" id="UP000716291"/>
    </source>
</evidence>
<dbReference type="Gene3D" id="1.10.630.10">
    <property type="entry name" value="Cytochrome P450"/>
    <property type="match status" value="1"/>
</dbReference>
<dbReference type="InterPro" id="IPR002403">
    <property type="entry name" value="Cyt_P450_E_grp-IV"/>
</dbReference>
<evidence type="ECO:0000256" key="2">
    <source>
        <dbReference type="ARBA" id="ARBA00010617"/>
    </source>
</evidence>
<evidence type="ECO:0000256" key="4">
    <source>
        <dbReference type="ARBA" id="ARBA00023004"/>
    </source>
</evidence>
<keyword evidence="3 5" id="KW-0479">Metal-binding</keyword>
<keyword evidence="6" id="KW-0560">Oxidoreductase</keyword>
<sequence length="500" mass="55935">MTHNKYLTLSAVAAATFLLWKLLPKNSDKSNLPPLVKGSLPFLGHLLQLQHNPREFIQHAKDKYGPCFRLKLPGQGTLVVVTGELIPEVMKATKDFNFPKGVENLVPTSQIVKLSYGHKFIAEKVSPRAKNPVSYPIKHNFKEHQIGIFSERIQTALKRGLGEVLNIPKGEKRTVNMLETLSYVVSCISCPCFAVSHIDQDKEFIKGMAVFTRKIIRAGIALTLLPGWLGQYVLRNYFSVEHEMDLIMTRLVPELEKARAGAEIEPTFATMALSVPKEDGTLRPVADVAYHFKDVALASIHTTSHFATLSLHELACRPELVQALREELKTLQGDLTPESVATLTLMDSFLREVFRCNADYLGLPHLTMRDTLLSSGHIVPEGAMVVLALDQAHHDQAYHDPAYIQSADLNTFDPYRFTKENISLKSTTIGLNHLSFGIGAHACPGRYFAVNEIKYMIAELITRYDVSTKTGKRAKDFVLLGMTKFPPNEPLIFCNKEEDI</sequence>
<evidence type="ECO:0000256" key="1">
    <source>
        <dbReference type="ARBA" id="ARBA00001971"/>
    </source>
</evidence>
<name>A0A9P6X2T8_RHIOR</name>
<evidence type="ECO:0000313" key="8">
    <source>
        <dbReference type="EMBL" id="KAG1303719.1"/>
    </source>
</evidence>
<gene>
    <name evidence="8" type="ORF">G6F64_009833</name>
</gene>
<accession>A0A9P6X2T8</accession>
<feature type="signal peptide" evidence="7">
    <location>
        <begin position="1"/>
        <end position="27"/>
    </location>
</feature>
<evidence type="ECO:0000256" key="7">
    <source>
        <dbReference type="SAM" id="SignalP"/>
    </source>
</evidence>
<dbReference type="AlphaFoldDB" id="A0A9P6X2T8"/>
<dbReference type="InterPro" id="IPR036396">
    <property type="entry name" value="Cyt_P450_sf"/>
</dbReference>
<feature type="binding site" description="axial binding residue" evidence="5">
    <location>
        <position position="443"/>
    </location>
    <ligand>
        <name>heme</name>
        <dbReference type="ChEBI" id="CHEBI:30413"/>
    </ligand>
    <ligandPart>
        <name>Fe</name>
        <dbReference type="ChEBI" id="CHEBI:18248"/>
    </ligandPart>
</feature>
<keyword evidence="6" id="KW-0503">Monooxygenase</keyword>
<proteinExistence type="inferred from homology"/>
<keyword evidence="4 5" id="KW-0408">Iron</keyword>
<keyword evidence="7" id="KW-0732">Signal</keyword>
<dbReference type="GO" id="GO:0020037">
    <property type="term" value="F:heme binding"/>
    <property type="evidence" value="ECO:0007669"/>
    <property type="project" value="InterPro"/>
</dbReference>
<evidence type="ECO:0000256" key="6">
    <source>
        <dbReference type="RuleBase" id="RU000461"/>
    </source>
</evidence>
<comment type="similarity">
    <text evidence="2 6">Belongs to the cytochrome P450 family.</text>
</comment>
<feature type="chain" id="PRO_5040355735" description="Cytochrome P450" evidence="7">
    <location>
        <begin position="28"/>
        <end position="500"/>
    </location>
</feature>
<dbReference type="PANTHER" id="PTHR46206">
    <property type="entry name" value="CYTOCHROME P450"/>
    <property type="match status" value="1"/>
</dbReference>
<dbReference type="CDD" id="cd11041">
    <property type="entry name" value="CYP503A1-like"/>
    <property type="match status" value="1"/>
</dbReference>
<evidence type="ECO:0000256" key="5">
    <source>
        <dbReference type="PIRSR" id="PIRSR602403-1"/>
    </source>
</evidence>
<reference evidence="8" key="1">
    <citation type="journal article" date="2020" name="Microb. Genom.">
        <title>Genetic diversity of clinical and environmental Mucorales isolates obtained from an investigation of mucormycosis cases among solid organ transplant recipients.</title>
        <authorList>
            <person name="Nguyen M.H."/>
            <person name="Kaul D."/>
            <person name="Muto C."/>
            <person name="Cheng S.J."/>
            <person name="Richter R.A."/>
            <person name="Bruno V.M."/>
            <person name="Liu G."/>
            <person name="Beyhan S."/>
            <person name="Sundermann A.J."/>
            <person name="Mounaud S."/>
            <person name="Pasculle A.W."/>
            <person name="Nierman W.C."/>
            <person name="Driscoll E."/>
            <person name="Cumbie R."/>
            <person name="Clancy C.J."/>
            <person name="Dupont C.L."/>
        </authorList>
    </citation>
    <scope>NUCLEOTIDE SEQUENCE</scope>
    <source>
        <strain evidence="8">GL11</strain>
    </source>
</reference>
<dbReference type="OrthoDB" id="1844152at2759"/>
<dbReference type="EMBL" id="JAANQT010001882">
    <property type="protein sequence ID" value="KAG1303719.1"/>
    <property type="molecule type" value="Genomic_DNA"/>
</dbReference>
<dbReference type="PANTHER" id="PTHR46206:SF7">
    <property type="entry name" value="P450, PUTATIVE (EUROFUNG)-RELATED"/>
    <property type="match status" value="1"/>
</dbReference>
<evidence type="ECO:0000256" key="3">
    <source>
        <dbReference type="ARBA" id="ARBA00022723"/>
    </source>
</evidence>
<dbReference type="Proteomes" id="UP000716291">
    <property type="component" value="Unassembled WGS sequence"/>
</dbReference>
<dbReference type="Pfam" id="PF00067">
    <property type="entry name" value="p450"/>
    <property type="match status" value="1"/>
</dbReference>
<dbReference type="GO" id="GO:0016705">
    <property type="term" value="F:oxidoreductase activity, acting on paired donors, with incorporation or reduction of molecular oxygen"/>
    <property type="evidence" value="ECO:0007669"/>
    <property type="project" value="InterPro"/>
</dbReference>
<keyword evidence="9" id="KW-1185">Reference proteome</keyword>
<protein>
    <recommendedName>
        <fullName evidence="10">Cytochrome P450</fullName>
    </recommendedName>
</protein>
<dbReference type="SUPFAM" id="SSF48264">
    <property type="entry name" value="Cytochrome P450"/>
    <property type="match status" value="1"/>
</dbReference>
<comment type="cofactor">
    <cofactor evidence="1 5">
        <name>heme</name>
        <dbReference type="ChEBI" id="CHEBI:30413"/>
    </cofactor>
</comment>
<dbReference type="GO" id="GO:0005506">
    <property type="term" value="F:iron ion binding"/>
    <property type="evidence" value="ECO:0007669"/>
    <property type="project" value="InterPro"/>
</dbReference>
<dbReference type="PRINTS" id="PR00465">
    <property type="entry name" value="EP450IV"/>
</dbReference>